<dbReference type="CDD" id="cd11386">
    <property type="entry name" value="MCP_signal"/>
    <property type="match status" value="1"/>
</dbReference>
<dbReference type="AlphaFoldDB" id="A0A850SX73"/>
<dbReference type="PROSITE" id="PS50192">
    <property type="entry name" value="T_SNARE"/>
    <property type="match status" value="1"/>
</dbReference>
<evidence type="ECO:0000256" key="7">
    <source>
        <dbReference type="ARBA" id="ARBA00023136"/>
    </source>
</evidence>
<dbReference type="Pfam" id="PF00015">
    <property type="entry name" value="MCPsignal"/>
    <property type="match status" value="1"/>
</dbReference>
<keyword evidence="16" id="KW-1185">Reference proteome</keyword>
<keyword evidence="2" id="KW-1003">Cell membrane</keyword>
<keyword evidence="4" id="KW-0997">Cell inner membrane</keyword>
<dbReference type="SMART" id="SM00283">
    <property type="entry name" value="MA"/>
    <property type="match status" value="1"/>
</dbReference>
<feature type="domain" description="Methyl-accepting transducer" evidence="12">
    <location>
        <begin position="413"/>
        <end position="642"/>
    </location>
</feature>
<dbReference type="CDD" id="cd06225">
    <property type="entry name" value="HAMP"/>
    <property type="match status" value="1"/>
</dbReference>
<keyword evidence="6 11" id="KW-1133">Transmembrane helix</keyword>
<dbReference type="Gene3D" id="1.10.8.500">
    <property type="entry name" value="HAMP domain in histidine kinase"/>
    <property type="match status" value="1"/>
</dbReference>
<dbReference type="SUPFAM" id="SSF58104">
    <property type="entry name" value="Methyl-accepting chemotaxis protein (MCP) signaling domain"/>
    <property type="match status" value="1"/>
</dbReference>
<evidence type="ECO:0000256" key="9">
    <source>
        <dbReference type="ARBA" id="ARBA00029447"/>
    </source>
</evidence>
<evidence type="ECO:0000256" key="8">
    <source>
        <dbReference type="ARBA" id="ARBA00023224"/>
    </source>
</evidence>
<dbReference type="InterPro" id="IPR004089">
    <property type="entry name" value="MCPsignal_dom"/>
</dbReference>
<evidence type="ECO:0000313" key="16">
    <source>
        <dbReference type="Proteomes" id="UP000553343"/>
    </source>
</evidence>
<evidence type="ECO:0000256" key="6">
    <source>
        <dbReference type="ARBA" id="ARBA00022989"/>
    </source>
</evidence>
<evidence type="ECO:0000256" key="10">
    <source>
        <dbReference type="PROSITE-ProRule" id="PRU00284"/>
    </source>
</evidence>
<dbReference type="PROSITE" id="PS50885">
    <property type="entry name" value="HAMP"/>
    <property type="match status" value="1"/>
</dbReference>
<keyword evidence="5 11" id="KW-0812">Transmembrane</keyword>
<evidence type="ECO:0000256" key="1">
    <source>
        <dbReference type="ARBA" id="ARBA00004429"/>
    </source>
</evidence>
<organism evidence="15 16">
    <name type="scientific">Desulfobacter latus</name>
    <dbReference type="NCBI Taxonomy" id="2292"/>
    <lineage>
        <taxon>Bacteria</taxon>
        <taxon>Pseudomonadati</taxon>
        <taxon>Thermodesulfobacteriota</taxon>
        <taxon>Desulfobacteria</taxon>
        <taxon>Desulfobacterales</taxon>
        <taxon>Desulfobacteraceae</taxon>
        <taxon>Desulfobacter</taxon>
    </lineage>
</organism>
<dbReference type="GO" id="GO:0005886">
    <property type="term" value="C:plasma membrane"/>
    <property type="evidence" value="ECO:0007669"/>
    <property type="project" value="UniProtKB-SubCell"/>
</dbReference>
<accession>A0A850SX73</accession>
<comment type="similarity">
    <text evidence="9">Belongs to the methyl-accepting chemotaxis (MCP) protein family.</text>
</comment>
<evidence type="ECO:0000256" key="4">
    <source>
        <dbReference type="ARBA" id="ARBA00022519"/>
    </source>
</evidence>
<protein>
    <submittedName>
        <fullName evidence="15">Methyl-accepting chemotaxis protein</fullName>
    </submittedName>
</protein>
<dbReference type="Proteomes" id="UP000553343">
    <property type="component" value="Unassembled WGS sequence"/>
</dbReference>
<evidence type="ECO:0000256" key="11">
    <source>
        <dbReference type="SAM" id="Phobius"/>
    </source>
</evidence>
<dbReference type="PANTHER" id="PTHR32089:SF112">
    <property type="entry name" value="LYSOZYME-LIKE PROTEIN-RELATED"/>
    <property type="match status" value="1"/>
</dbReference>
<dbReference type="InterPro" id="IPR003660">
    <property type="entry name" value="HAMP_dom"/>
</dbReference>
<evidence type="ECO:0000259" key="13">
    <source>
        <dbReference type="PROSITE" id="PS50192"/>
    </source>
</evidence>
<dbReference type="RefSeq" id="WP_178367379.1">
    <property type="nucleotide sequence ID" value="NZ_JACADJ010000051.1"/>
</dbReference>
<evidence type="ECO:0000256" key="2">
    <source>
        <dbReference type="ARBA" id="ARBA00022475"/>
    </source>
</evidence>
<proteinExistence type="inferred from homology"/>
<evidence type="ECO:0000259" key="14">
    <source>
        <dbReference type="PROSITE" id="PS50885"/>
    </source>
</evidence>
<dbReference type="InterPro" id="IPR033479">
    <property type="entry name" value="dCache_1"/>
</dbReference>
<comment type="caution">
    <text evidence="15">The sequence shown here is derived from an EMBL/GenBank/DDBJ whole genome shotgun (WGS) entry which is preliminary data.</text>
</comment>
<feature type="domain" description="HAMP" evidence="14">
    <location>
        <begin position="340"/>
        <end position="394"/>
    </location>
</feature>
<evidence type="ECO:0000259" key="12">
    <source>
        <dbReference type="PROSITE" id="PS50111"/>
    </source>
</evidence>
<evidence type="ECO:0000256" key="5">
    <source>
        <dbReference type="ARBA" id="ARBA00022692"/>
    </source>
</evidence>
<keyword evidence="3" id="KW-0145">Chemotaxis</keyword>
<dbReference type="EMBL" id="JACADJ010000051">
    <property type="protein sequence ID" value="NWH05924.1"/>
    <property type="molecule type" value="Genomic_DNA"/>
</dbReference>
<dbReference type="PROSITE" id="PS50111">
    <property type="entry name" value="CHEMOTAXIS_TRANSDUC_2"/>
    <property type="match status" value="1"/>
</dbReference>
<dbReference type="Gene3D" id="3.30.450.20">
    <property type="entry name" value="PAS domain"/>
    <property type="match status" value="2"/>
</dbReference>
<dbReference type="Pfam" id="PF00672">
    <property type="entry name" value="HAMP"/>
    <property type="match status" value="1"/>
</dbReference>
<evidence type="ECO:0000256" key="3">
    <source>
        <dbReference type="ARBA" id="ARBA00022500"/>
    </source>
</evidence>
<name>A0A850SX73_9BACT</name>
<dbReference type="PANTHER" id="PTHR32089">
    <property type="entry name" value="METHYL-ACCEPTING CHEMOTAXIS PROTEIN MCPB"/>
    <property type="match status" value="1"/>
</dbReference>
<evidence type="ECO:0000313" key="15">
    <source>
        <dbReference type="EMBL" id="NWH05924.1"/>
    </source>
</evidence>
<dbReference type="CDD" id="cd12913">
    <property type="entry name" value="PDC1_MCP_like"/>
    <property type="match status" value="1"/>
</dbReference>
<dbReference type="Gene3D" id="1.10.287.950">
    <property type="entry name" value="Methyl-accepting chemotaxis protein"/>
    <property type="match status" value="1"/>
</dbReference>
<feature type="transmembrane region" description="Helical" evidence="11">
    <location>
        <begin position="316"/>
        <end position="338"/>
    </location>
</feature>
<comment type="subcellular location">
    <subcellularLocation>
        <location evidence="1">Cell inner membrane</location>
        <topology evidence="1">Multi-pass membrane protein</topology>
    </subcellularLocation>
</comment>
<feature type="domain" description="T-SNARE coiled-coil homology" evidence="13">
    <location>
        <begin position="572"/>
        <end position="634"/>
    </location>
</feature>
<keyword evidence="7 11" id="KW-0472">Membrane</keyword>
<dbReference type="GO" id="GO:0006935">
    <property type="term" value="P:chemotaxis"/>
    <property type="evidence" value="ECO:0007669"/>
    <property type="project" value="UniProtKB-KW"/>
</dbReference>
<reference evidence="15 16" key="1">
    <citation type="submission" date="2020-06" db="EMBL/GenBank/DDBJ databases">
        <title>High-quality draft genome of sulfate reducer Desulfobacter latus type strain AcrS2 isolated from marine sediment.</title>
        <authorList>
            <person name="Hoppe M."/>
            <person name="Larsen C.K."/>
            <person name="Marshall I.P.G."/>
            <person name="Schramm A."/>
            <person name="Marietou A.G."/>
        </authorList>
    </citation>
    <scope>NUCLEOTIDE SEQUENCE [LARGE SCALE GENOMIC DNA]</scope>
    <source>
        <strain evidence="15 16">AcRS2</strain>
    </source>
</reference>
<dbReference type="CDD" id="cd12912">
    <property type="entry name" value="PDC2_MCP_like"/>
    <property type="match status" value="1"/>
</dbReference>
<sequence length="686" mass="74462">MKIKSKMIVFIGLTVLVAFGLSIAFVTVKTSNMAKDSAEKYCEEMAYRYGAKTQVNIEVGMDAARTLAHAFEALKRADEPNRHIMDAMLKQVLERNPGFVGVWSCWESNALDGKDSEYVDTPGSDSTGRYVSYWSRGNGKITVEPLIDYDTPGAGDYYLLALKSGNEQVLEPYLYSIGGEEMLITSLVVPIKVGGKVLGVAGVDFTMDTLTELISDIKPYGTGYGYIVSNGGVLVAHHKKDILGKDFIERQREDVREPIRDALKHGKQYSLYKVSKATGIASFQVLTPITMGASDTPWSFIISIPESTFEKRVRTMTYSILSIAFVALLVIFGAIWFISGTIVKPIRQVVESLRDIAEGEGDLTKRLDIQSTDEVGELAAWFDRFMENLQGIISQSVQNTQSVEHSSKELLHIAGELAQEAENASELSKNANNASEQMSANVSAVAAVMEQSATNISMVATASEEMSATINEITENSERARNISEDAVSQAGETSEQIEVLKQSAMDISKVTETIHDISEQTNLLALNATIEAARAGEAGRGFSVVANEIKELAGQTAQATQDIKGKIDNIQNTTNSSVERIGQITGVIQDIHQIISTIAAAVEEQSVTTSEITVNITQVADGVQDANKNVNESSSASQDVAHDISKLNESANLVADNADQINKQSENLQKMAAELQGTLSKFKTS</sequence>
<keyword evidence="8 10" id="KW-0807">Transducer</keyword>
<dbReference type="SMART" id="SM00304">
    <property type="entry name" value="HAMP"/>
    <property type="match status" value="1"/>
</dbReference>
<dbReference type="InterPro" id="IPR000727">
    <property type="entry name" value="T_SNARE_dom"/>
</dbReference>
<dbReference type="GO" id="GO:0007165">
    <property type="term" value="P:signal transduction"/>
    <property type="evidence" value="ECO:0007669"/>
    <property type="project" value="UniProtKB-KW"/>
</dbReference>
<gene>
    <name evidence="15" type="ORF">HXW94_13165</name>
</gene>
<dbReference type="Pfam" id="PF02743">
    <property type="entry name" value="dCache_1"/>
    <property type="match status" value="1"/>
</dbReference>